<gene>
    <name evidence="2" type="ORF">AQPE_2213</name>
</gene>
<evidence type="ECO:0000256" key="1">
    <source>
        <dbReference type="SAM" id="Phobius"/>
    </source>
</evidence>
<evidence type="ECO:0000313" key="2">
    <source>
        <dbReference type="EMBL" id="BBE18053.1"/>
    </source>
</evidence>
<keyword evidence="1" id="KW-1133">Transmembrane helix</keyword>
<organism evidence="2 3">
    <name type="scientific">Aquipluma nitroreducens</name>
    <dbReference type="NCBI Taxonomy" id="2010828"/>
    <lineage>
        <taxon>Bacteria</taxon>
        <taxon>Pseudomonadati</taxon>
        <taxon>Bacteroidota</taxon>
        <taxon>Bacteroidia</taxon>
        <taxon>Marinilabiliales</taxon>
        <taxon>Prolixibacteraceae</taxon>
        <taxon>Aquipluma</taxon>
    </lineage>
</organism>
<dbReference type="KEGG" id="anf:AQPE_2213"/>
<keyword evidence="1" id="KW-0472">Membrane</keyword>
<evidence type="ECO:0000313" key="3">
    <source>
        <dbReference type="Proteomes" id="UP001193389"/>
    </source>
</evidence>
<feature type="transmembrane region" description="Helical" evidence="1">
    <location>
        <begin position="12"/>
        <end position="32"/>
    </location>
</feature>
<protein>
    <submittedName>
        <fullName evidence="2">Uncharacterized protein</fullName>
    </submittedName>
</protein>
<proteinExistence type="predicted"/>
<keyword evidence="1" id="KW-0812">Transmembrane</keyword>
<accession>A0A5K7S917</accession>
<dbReference type="Proteomes" id="UP001193389">
    <property type="component" value="Chromosome"/>
</dbReference>
<dbReference type="EMBL" id="AP018694">
    <property type="protein sequence ID" value="BBE18053.1"/>
    <property type="molecule type" value="Genomic_DNA"/>
</dbReference>
<keyword evidence="3" id="KW-1185">Reference proteome</keyword>
<reference evidence="2" key="1">
    <citation type="journal article" date="2020" name="Int. J. Syst. Evol. Microbiol.">
        <title>Aquipluma nitroreducens gen. nov. sp. nov., a novel facultatively anaerobic bacterium isolated from a freshwater lake.</title>
        <authorList>
            <person name="Watanabe M."/>
            <person name="Kojima H."/>
            <person name="Fukui M."/>
        </authorList>
    </citation>
    <scope>NUCLEOTIDE SEQUENCE</scope>
    <source>
        <strain evidence="2">MeG22</strain>
    </source>
</reference>
<name>A0A5K7S917_9BACT</name>
<sequence>MVFIPSQHINHSVMNAILRNILLTALFNHLFLNLKNRDGFAA</sequence>
<dbReference type="AlphaFoldDB" id="A0A5K7S917"/>